<protein>
    <submittedName>
        <fullName evidence="1">Uncharacterized protein</fullName>
    </submittedName>
</protein>
<dbReference type="EMBL" id="FPHM01000155">
    <property type="protein sequence ID" value="SFV70356.1"/>
    <property type="molecule type" value="Genomic_DNA"/>
</dbReference>
<evidence type="ECO:0000313" key="1">
    <source>
        <dbReference type="EMBL" id="SFV70356.1"/>
    </source>
</evidence>
<name>A0A1W1CWZ9_9ZZZZ</name>
<sequence>MEALNHAYHILIEYIENFRYTFDNEEISKQFSGVDYVQRFKP</sequence>
<gene>
    <name evidence="1" type="ORF">MNB_SV-13-1963</name>
</gene>
<accession>A0A1W1CWZ9</accession>
<reference evidence="1" key="1">
    <citation type="submission" date="2016-10" db="EMBL/GenBank/DDBJ databases">
        <authorList>
            <person name="de Groot N.N."/>
        </authorList>
    </citation>
    <scope>NUCLEOTIDE SEQUENCE</scope>
</reference>
<proteinExistence type="predicted"/>
<organism evidence="1">
    <name type="scientific">hydrothermal vent metagenome</name>
    <dbReference type="NCBI Taxonomy" id="652676"/>
    <lineage>
        <taxon>unclassified sequences</taxon>
        <taxon>metagenomes</taxon>
        <taxon>ecological metagenomes</taxon>
    </lineage>
</organism>
<dbReference type="AlphaFoldDB" id="A0A1W1CWZ9"/>